<gene>
    <name evidence="1" type="ORF">NQ317_017369</name>
</gene>
<evidence type="ECO:0000313" key="1">
    <source>
        <dbReference type="EMBL" id="KAJ8980608.1"/>
    </source>
</evidence>
<dbReference type="EMBL" id="JAPWTJ010000249">
    <property type="protein sequence ID" value="KAJ8980608.1"/>
    <property type="molecule type" value="Genomic_DNA"/>
</dbReference>
<sequence>MVLNEYYGNSVYICTDSQAAFKPCPRMRFLDQECGEALEELARYKEVELVWVLWNPGKRES</sequence>
<comment type="caution">
    <text evidence="1">The sequence shown here is derived from an EMBL/GenBank/DDBJ whole genome shotgun (WGS) entry which is preliminary data.</text>
</comment>
<keyword evidence="2" id="KW-1185">Reference proteome</keyword>
<dbReference type="Proteomes" id="UP001162164">
    <property type="component" value="Unassembled WGS sequence"/>
</dbReference>
<name>A0ABQ9JRH0_9CUCU</name>
<proteinExistence type="predicted"/>
<protein>
    <submittedName>
        <fullName evidence="1">Uncharacterized protein</fullName>
    </submittedName>
</protein>
<evidence type="ECO:0000313" key="2">
    <source>
        <dbReference type="Proteomes" id="UP001162164"/>
    </source>
</evidence>
<accession>A0ABQ9JRH0</accession>
<organism evidence="1 2">
    <name type="scientific">Molorchus minor</name>
    <dbReference type="NCBI Taxonomy" id="1323400"/>
    <lineage>
        <taxon>Eukaryota</taxon>
        <taxon>Metazoa</taxon>
        <taxon>Ecdysozoa</taxon>
        <taxon>Arthropoda</taxon>
        <taxon>Hexapoda</taxon>
        <taxon>Insecta</taxon>
        <taxon>Pterygota</taxon>
        <taxon>Neoptera</taxon>
        <taxon>Endopterygota</taxon>
        <taxon>Coleoptera</taxon>
        <taxon>Polyphaga</taxon>
        <taxon>Cucujiformia</taxon>
        <taxon>Chrysomeloidea</taxon>
        <taxon>Cerambycidae</taxon>
        <taxon>Lamiinae</taxon>
        <taxon>Monochamini</taxon>
        <taxon>Molorchus</taxon>
    </lineage>
</organism>
<reference evidence="1" key="1">
    <citation type="journal article" date="2023" name="Insect Mol. Biol.">
        <title>Genome sequencing provides insights into the evolution of gene families encoding plant cell wall-degrading enzymes in longhorned beetles.</title>
        <authorList>
            <person name="Shin N.R."/>
            <person name="Okamura Y."/>
            <person name="Kirsch R."/>
            <person name="Pauchet Y."/>
        </authorList>
    </citation>
    <scope>NUCLEOTIDE SEQUENCE</scope>
    <source>
        <strain evidence="1">MMC_N1</strain>
    </source>
</reference>